<keyword evidence="3" id="KW-1185">Reference proteome</keyword>
<dbReference type="WBParaSite" id="PSAMB.scaffold44size97270.g1168.t1">
    <property type="protein sequence ID" value="PSAMB.scaffold44size97270.g1168.t1"/>
    <property type="gene ID" value="PSAMB.scaffold44size97270.g1168"/>
</dbReference>
<evidence type="ECO:0000313" key="4">
    <source>
        <dbReference type="WBParaSite" id="PSAMB.scaffold44size97270.g1168.t1"/>
    </source>
</evidence>
<keyword evidence="2" id="KW-0812">Transmembrane</keyword>
<accession>A0A914WMS8</accession>
<feature type="transmembrane region" description="Helical" evidence="2">
    <location>
        <begin position="114"/>
        <end position="137"/>
    </location>
</feature>
<protein>
    <submittedName>
        <fullName evidence="4">Uncharacterized protein</fullName>
    </submittedName>
</protein>
<keyword evidence="2" id="KW-0472">Membrane</keyword>
<dbReference type="Proteomes" id="UP000887566">
    <property type="component" value="Unplaced"/>
</dbReference>
<organism evidence="3 4">
    <name type="scientific">Plectus sambesii</name>
    <dbReference type="NCBI Taxonomy" id="2011161"/>
    <lineage>
        <taxon>Eukaryota</taxon>
        <taxon>Metazoa</taxon>
        <taxon>Ecdysozoa</taxon>
        <taxon>Nematoda</taxon>
        <taxon>Chromadorea</taxon>
        <taxon>Plectida</taxon>
        <taxon>Plectina</taxon>
        <taxon>Plectoidea</taxon>
        <taxon>Plectidae</taxon>
        <taxon>Plectus</taxon>
    </lineage>
</organism>
<keyword evidence="2" id="KW-1133">Transmembrane helix</keyword>
<sequence length="154" mass="17638">MIHVFNAPIDPISMVEVYKAPEGSDELYPPEEQPRRRPKLTYTPDGRRMINGELETPNSPVTMWSAALVHQTARRWRKRALSTTSVDSRFVDMVDSNTSTEEVPKKSYSISSWIGGWLTNNTLWWSAFGALALLFLYKKYSGRPQIMSAKAIKW</sequence>
<evidence type="ECO:0000313" key="3">
    <source>
        <dbReference type="Proteomes" id="UP000887566"/>
    </source>
</evidence>
<evidence type="ECO:0000256" key="1">
    <source>
        <dbReference type="SAM" id="MobiDB-lite"/>
    </source>
</evidence>
<evidence type="ECO:0000256" key="2">
    <source>
        <dbReference type="SAM" id="Phobius"/>
    </source>
</evidence>
<name>A0A914WMS8_9BILA</name>
<dbReference type="AlphaFoldDB" id="A0A914WMS8"/>
<reference evidence="4" key="1">
    <citation type="submission" date="2022-11" db="UniProtKB">
        <authorList>
            <consortium name="WormBaseParasite"/>
        </authorList>
    </citation>
    <scope>IDENTIFICATION</scope>
</reference>
<proteinExistence type="predicted"/>
<feature type="region of interest" description="Disordered" evidence="1">
    <location>
        <begin position="23"/>
        <end position="50"/>
    </location>
</feature>